<dbReference type="Proteomes" id="UP001160148">
    <property type="component" value="Unassembled WGS sequence"/>
</dbReference>
<keyword evidence="4" id="KW-1185">Reference proteome</keyword>
<dbReference type="InterPro" id="IPR009057">
    <property type="entry name" value="Homeodomain-like_sf"/>
</dbReference>
<dbReference type="InterPro" id="IPR007889">
    <property type="entry name" value="HTH_Psq"/>
</dbReference>
<dbReference type="Pfam" id="PF04218">
    <property type="entry name" value="CENP-B_N"/>
    <property type="match status" value="1"/>
</dbReference>
<dbReference type="GO" id="GO:0003677">
    <property type="term" value="F:DNA binding"/>
    <property type="evidence" value="ECO:0007669"/>
    <property type="project" value="InterPro"/>
</dbReference>
<reference evidence="3 4" key="1">
    <citation type="submission" date="2023-01" db="EMBL/GenBank/DDBJ databases">
        <authorList>
            <person name="Whitehead M."/>
        </authorList>
    </citation>
    <scope>NUCLEOTIDE SEQUENCE [LARGE SCALE GENOMIC DNA]</scope>
</reference>
<dbReference type="SUPFAM" id="SSF46689">
    <property type="entry name" value="Homeodomain-like"/>
    <property type="match status" value="1"/>
</dbReference>
<organism evidence="3 4">
    <name type="scientific">Macrosiphum euphorbiae</name>
    <name type="common">potato aphid</name>
    <dbReference type="NCBI Taxonomy" id="13131"/>
    <lineage>
        <taxon>Eukaryota</taxon>
        <taxon>Metazoa</taxon>
        <taxon>Ecdysozoa</taxon>
        <taxon>Arthropoda</taxon>
        <taxon>Hexapoda</taxon>
        <taxon>Insecta</taxon>
        <taxon>Pterygota</taxon>
        <taxon>Neoptera</taxon>
        <taxon>Paraneoptera</taxon>
        <taxon>Hemiptera</taxon>
        <taxon>Sternorrhyncha</taxon>
        <taxon>Aphidomorpha</taxon>
        <taxon>Aphidoidea</taxon>
        <taxon>Aphididae</taxon>
        <taxon>Macrosiphini</taxon>
        <taxon>Macrosiphum</taxon>
    </lineage>
</organism>
<evidence type="ECO:0000256" key="1">
    <source>
        <dbReference type="ARBA" id="ARBA00004123"/>
    </source>
</evidence>
<evidence type="ECO:0000313" key="4">
    <source>
        <dbReference type="Proteomes" id="UP001160148"/>
    </source>
</evidence>
<comment type="caution">
    <text evidence="3">The sequence shown here is derived from an EMBL/GenBank/DDBJ whole genome shotgun (WGS) entry which is preliminary data.</text>
</comment>
<comment type="subcellular location">
    <subcellularLocation>
        <location evidence="1">Nucleus</location>
    </subcellularLocation>
</comment>
<dbReference type="EMBL" id="CARXXK010000240">
    <property type="protein sequence ID" value="CAI6370175.1"/>
    <property type="molecule type" value="Genomic_DNA"/>
</dbReference>
<proteinExistence type="predicted"/>
<evidence type="ECO:0000313" key="3">
    <source>
        <dbReference type="EMBL" id="CAI6370175.1"/>
    </source>
</evidence>
<feature type="domain" description="HTH psq-type" evidence="2">
    <location>
        <begin position="4"/>
        <end position="50"/>
    </location>
</feature>
<dbReference type="GO" id="GO:0005634">
    <property type="term" value="C:nucleus"/>
    <property type="evidence" value="ECO:0007669"/>
    <property type="project" value="UniProtKB-SubCell"/>
</dbReference>
<evidence type="ECO:0000259" key="2">
    <source>
        <dbReference type="Pfam" id="PF04218"/>
    </source>
</evidence>
<accession>A0AAV0XNW2</accession>
<gene>
    <name evidence="3" type="ORF">MEUPH1_LOCUS24324</name>
</gene>
<name>A0AAV0XNW2_9HEMI</name>
<dbReference type="Gene3D" id="1.10.10.60">
    <property type="entry name" value="Homeodomain-like"/>
    <property type="match status" value="1"/>
</dbReference>
<protein>
    <recommendedName>
        <fullName evidence="2">HTH psq-type domain-containing protein</fullName>
    </recommendedName>
</protein>
<dbReference type="AlphaFoldDB" id="A0AAV0XNW2"/>
<sequence>MSLKRKCLSISDKKRIIEAVESGKKKKDVADSFQIPSSKLSTILKQQDTIFNTTDAERDRKKNRLSEFPRLEQCLYTWFNQVRQQNIPDDNVFHNILNLENTIDLISASNKK</sequence>